<sequence length="253" mass="25651">MLPHTRHILLAIAAAVVVPNAHAQLVKLGPGAFTPLATAITFDEAGRHISDVNPVYDFTGVPGIGNVTVSFAGAFTGQSVVGSPVRTLAGNPSGPLSLNTATITYISGDPDVPSAPVLSGSPQYNGPIVMLFSHPVAAVGLQGGYFNAVGGTSITAYDANGNPLGTLANSQTGLEFFGLADASGNNVISGLAFYITGSEPFGFDIDDVTFGSRAAVNLPASPVPEPSTVALLATGLAVVGVAVRRRPAMRRRA</sequence>
<organism evidence="3 4">
    <name type="scientific">Gemmatirosa kalamazoonensis</name>
    <dbReference type="NCBI Taxonomy" id="861299"/>
    <lineage>
        <taxon>Bacteria</taxon>
        <taxon>Pseudomonadati</taxon>
        <taxon>Gemmatimonadota</taxon>
        <taxon>Gemmatimonadia</taxon>
        <taxon>Gemmatimonadales</taxon>
        <taxon>Gemmatimonadaceae</taxon>
        <taxon>Gemmatirosa</taxon>
    </lineage>
</organism>
<dbReference type="InterPro" id="IPR013424">
    <property type="entry name" value="Ice-binding_C"/>
</dbReference>
<dbReference type="EMBL" id="CP007128">
    <property type="protein sequence ID" value="AHG89145.1"/>
    <property type="molecule type" value="Genomic_DNA"/>
</dbReference>
<keyword evidence="1" id="KW-0732">Signal</keyword>
<dbReference type="AlphaFoldDB" id="W0RFM4"/>
<gene>
    <name evidence="3" type="ORF">J421_1608</name>
</gene>
<evidence type="ECO:0000256" key="1">
    <source>
        <dbReference type="SAM" id="SignalP"/>
    </source>
</evidence>
<dbReference type="RefSeq" id="WP_025410660.1">
    <property type="nucleotide sequence ID" value="NZ_CP007128.1"/>
</dbReference>
<feature type="chain" id="PRO_5004794923" evidence="1">
    <location>
        <begin position="24"/>
        <end position="253"/>
    </location>
</feature>
<keyword evidence="4" id="KW-1185">Reference proteome</keyword>
<dbReference type="KEGG" id="gba:J421_1608"/>
<protein>
    <submittedName>
        <fullName evidence="3">PEP motif putative anchor domain protein</fullName>
    </submittedName>
</protein>
<evidence type="ECO:0000313" key="4">
    <source>
        <dbReference type="Proteomes" id="UP000019151"/>
    </source>
</evidence>
<dbReference type="HOGENOM" id="CLU_1045142_0_0_0"/>
<dbReference type="NCBIfam" id="TIGR02595">
    <property type="entry name" value="PEP_CTERM"/>
    <property type="match status" value="1"/>
</dbReference>
<dbReference type="Proteomes" id="UP000019151">
    <property type="component" value="Chromosome"/>
</dbReference>
<dbReference type="OrthoDB" id="573373at2"/>
<accession>W0RFM4</accession>
<name>W0RFM4_9BACT</name>
<feature type="signal peptide" evidence="1">
    <location>
        <begin position="1"/>
        <end position="23"/>
    </location>
</feature>
<dbReference type="STRING" id="861299.J421_1608"/>
<feature type="domain" description="Ice-binding protein C-terminal" evidence="2">
    <location>
        <begin position="222"/>
        <end position="246"/>
    </location>
</feature>
<dbReference type="InParanoid" id="W0RFM4"/>
<dbReference type="eggNOG" id="ENOG502ZGVE">
    <property type="taxonomic scope" value="Bacteria"/>
</dbReference>
<dbReference type="Pfam" id="PF07589">
    <property type="entry name" value="PEP-CTERM"/>
    <property type="match status" value="1"/>
</dbReference>
<proteinExistence type="predicted"/>
<evidence type="ECO:0000313" key="3">
    <source>
        <dbReference type="EMBL" id="AHG89145.1"/>
    </source>
</evidence>
<evidence type="ECO:0000259" key="2">
    <source>
        <dbReference type="Pfam" id="PF07589"/>
    </source>
</evidence>
<reference evidence="3 4" key="1">
    <citation type="journal article" date="2014" name="Genome Announc.">
        <title>Genome Sequence and Methylome of Soil Bacterium Gemmatirosa kalamazoonensis KBS708T, a Member of the Rarely Cultivated Gemmatimonadetes Phylum.</title>
        <authorList>
            <person name="Debruyn J.M."/>
            <person name="Radosevich M."/>
            <person name="Wommack K.E."/>
            <person name="Polson S.W."/>
            <person name="Hauser L.J."/>
            <person name="Fawaz M.N."/>
            <person name="Korlach J."/>
            <person name="Tsai Y.C."/>
        </authorList>
    </citation>
    <scope>NUCLEOTIDE SEQUENCE [LARGE SCALE GENOMIC DNA]</scope>
    <source>
        <strain evidence="3 4">KBS708</strain>
    </source>
</reference>